<comment type="similarity">
    <text evidence="7">Belongs to the binding-protein-dependent transport system permease family.</text>
</comment>
<comment type="subcellular location">
    <subcellularLocation>
        <location evidence="1 7">Cell membrane</location>
        <topology evidence="1 7">Multi-pass membrane protein</topology>
    </subcellularLocation>
</comment>
<keyword evidence="5 7" id="KW-1133">Transmembrane helix</keyword>
<dbReference type="OrthoDB" id="9788108at2"/>
<dbReference type="SUPFAM" id="SSF161098">
    <property type="entry name" value="MetI-like"/>
    <property type="match status" value="1"/>
</dbReference>
<reference evidence="10 11" key="1">
    <citation type="submission" date="2017-07" db="EMBL/GenBank/DDBJ databases">
        <title>Isolation and whole genome analysis of endospore-forming bacteria from heroin.</title>
        <authorList>
            <person name="Kalinowski J."/>
            <person name="Ahrens B."/>
            <person name="Al-Dilaimi A."/>
            <person name="Winkler A."/>
            <person name="Wibberg D."/>
            <person name="Schleenbecker U."/>
            <person name="Ruckert C."/>
            <person name="Wolfel R."/>
            <person name="Grass G."/>
        </authorList>
    </citation>
    <scope>NUCLEOTIDE SEQUENCE [LARGE SCALE GENOMIC DNA]</scope>
    <source>
        <strain evidence="10 11">7537-G1</strain>
    </source>
</reference>
<dbReference type="Pfam" id="PF00528">
    <property type="entry name" value="BPD_transp_1"/>
    <property type="match status" value="1"/>
</dbReference>
<gene>
    <name evidence="10" type="ORF">CHH67_15605</name>
</gene>
<feature type="transmembrane region" description="Helical" evidence="7">
    <location>
        <begin position="58"/>
        <end position="80"/>
    </location>
</feature>
<feature type="transmembrane region" description="Helical" evidence="7">
    <location>
        <begin position="307"/>
        <end position="331"/>
    </location>
</feature>
<protein>
    <recommendedName>
        <fullName evidence="9">ABC transmembrane type-1 domain-containing protein</fullName>
    </recommendedName>
</protein>
<dbReference type="PANTHER" id="PTHR30193">
    <property type="entry name" value="ABC TRANSPORTER PERMEASE PROTEIN"/>
    <property type="match status" value="1"/>
</dbReference>
<keyword evidence="6 7" id="KW-0472">Membrane</keyword>
<accession>A0A268EQF3</accession>
<dbReference type="PANTHER" id="PTHR30193:SF37">
    <property type="entry name" value="INNER MEMBRANE ABC TRANSPORTER PERMEASE PROTEIN YCJO"/>
    <property type="match status" value="1"/>
</dbReference>
<organism evidence="10 11">
    <name type="scientific">Paenibacillus campinasensis</name>
    <dbReference type="NCBI Taxonomy" id="66347"/>
    <lineage>
        <taxon>Bacteria</taxon>
        <taxon>Bacillati</taxon>
        <taxon>Bacillota</taxon>
        <taxon>Bacilli</taxon>
        <taxon>Bacillales</taxon>
        <taxon>Paenibacillaceae</taxon>
        <taxon>Paenibacillus</taxon>
    </lineage>
</organism>
<dbReference type="InterPro" id="IPR035906">
    <property type="entry name" value="MetI-like_sf"/>
</dbReference>
<feature type="region of interest" description="Disordered" evidence="8">
    <location>
        <begin position="1"/>
        <end position="28"/>
    </location>
</feature>
<evidence type="ECO:0000256" key="2">
    <source>
        <dbReference type="ARBA" id="ARBA00022448"/>
    </source>
</evidence>
<evidence type="ECO:0000256" key="5">
    <source>
        <dbReference type="ARBA" id="ARBA00022989"/>
    </source>
</evidence>
<proteinExistence type="inferred from homology"/>
<sequence length="341" mass="38965">MREARDFARRSNRQPGRRPSPFHRGSTGADLHRRAGVIQIACERVKRGKKVMTRFKTVFPYVLLLPTMVWLAVFALYPLGYMVYLSLTSWDLINPNIEFVGLQNYMNIVNNARFYTMLENTFIFFLLTVPGTILVSTLLALWLFKKRLIHQLATSAIFTPHIISLVSVSMVWLWLMDPSIGLLNYILGWLNLPQSDWIASSKTSMLSVAIVSIWKSVGFFTLIILSGLGRISNEIQEAVKLDSRPNVYTFFKITLPLLSPTLFFLFFIASIASFQVFDTIQIMTNGGPAGSTTTIVFFIYDYAFRHFQIGFASAVSIVLMLILALMMTLYFRFISNKVHYQ</sequence>
<evidence type="ECO:0000259" key="9">
    <source>
        <dbReference type="PROSITE" id="PS50928"/>
    </source>
</evidence>
<dbReference type="InterPro" id="IPR051393">
    <property type="entry name" value="ABC_transporter_permease"/>
</dbReference>
<evidence type="ECO:0000256" key="6">
    <source>
        <dbReference type="ARBA" id="ARBA00023136"/>
    </source>
</evidence>
<dbReference type="Gene3D" id="1.10.3720.10">
    <property type="entry name" value="MetI-like"/>
    <property type="match status" value="1"/>
</dbReference>
<feature type="domain" description="ABC transmembrane type-1" evidence="9">
    <location>
        <begin position="118"/>
        <end position="330"/>
    </location>
</feature>
<evidence type="ECO:0000313" key="11">
    <source>
        <dbReference type="Proteomes" id="UP000215596"/>
    </source>
</evidence>
<dbReference type="Proteomes" id="UP000215596">
    <property type="component" value="Unassembled WGS sequence"/>
</dbReference>
<feature type="transmembrane region" description="Helical" evidence="7">
    <location>
        <begin position="156"/>
        <end position="175"/>
    </location>
</feature>
<dbReference type="GO" id="GO:0005886">
    <property type="term" value="C:plasma membrane"/>
    <property type="evidence" value="ECO:0007669"/>
    <property type="project" value="UniProtKB-SubCell"/>
</dbReference>
<feature type="transmembrane region" description="Helical" evidence="7">
    <location>
        <begin position="205"/>
        <end position="228"/>
    </location>
</feature>
<feature type="transmembrane region" description="Helical" evidence="7">
    <location>
        <begin position="249"/>
        <end position="274"/>
    </location>
</feature>
<evidence type="ECO:0000256" key="3">
    <source>
        <dbReference type="ARBA" id="ARBA00022475"/>
    </source>
</evidence>
<keyword evidence="2 7" id="KW-0813">Transport</keyword>
<dbReference type="GO" id="GO:0055085">
    <property type="term" value="P:transmembrane transport"/>
    <property type="evidence" value="ECO:0007669"/>
    <property type="project" value="InterPro"/>
</dbReference>
<evidence type="ECO:0000256" key="1">
    <source>
        <dbReference type="ARBA" id="ARBA00004651"/>
    </source>
</evidence>
<keyword evidence="4 7" id="KW-0812">Transmembrane</keyword>
<keyword evidence="3" id="KW-1003">Cell membrane</keyword>
<evidence type="ECO:0000313" key="10">
    <source>
        <dbReference type="EMBL" id="PAD75348.1"/>
    </source>
</evidence>
<dbReference type="AlphaFoldDB" id="A0A268EQF3"/>
<dbReference type="InterPro" id="IPR000515">
    <property type="entry name" value="MetI-like"/>
</dbReference>
<dbReference type="CDD" id="cd06261">
    <property type="entry name" value="TM_PBP2"/>
    <property type="match status" value="1"/>
</dbReference>
<feature type="transmembrane region" description="Helical" evidence="7">
    <location>
        <begin position="122"/>
        <end position="144"/>
    </location>
</feature>
<evidence type="ECO:0000256" key="8">
    <source>
        <dbReference type="SAM" id="MobiDB-lite"/>
    </source>
</evidence>
<evidence type="ECO:0000256" key="4">
    <source>
        <dbReference type="ARBA" id="ARBA00022692"/>
    </source>
</evidence>
<evidence type="ECO:0000256" key="7">
    <source>
        <dbReference type="RuleBase" id="RU363032"/>
    </source>
</evidence>
<comment type="caution">
    <text evidence="10">The sequence shown here is derived from an EMBL/GenBank/DDBJ whole genome shotgun (WGS) entry which is preliminary data.</text>
</comment>
<dbReference type="EMBL" id="NPBY01000046">
    <property type="protein sequence ID" value="PAD75348.1"/>
    <property type="molecule type" value="Genomic_DNA"/>
</dbReference>
<name>A0A268EQF3_9BACL</name>
<dbReference type="PROSITE" id="PS50928">
    <property type="entry name" value="ABC_TM1"/>
    <property type="match status" value="1"/>
</dbReference>